<dbReference type="OrthoDB" id="9799456at2"/>
<evidence type="ECO:0000313" key="2">
    <source>
        <dbReference type="EMBL" id="TFF17768.1"/>
    </source>
</evidence>
<keyword evidence="3" id="KW-1185">Reference proteome</keyword>
<dbReference type="InterPro" id="IPR009325">
    <property type="entry name" value="DUF983"/>
</dbReference>
<dbReference type="EMBL" id="SOZD01000014">
    <property type="protein sequence ID" value="TFF17768.1"/>
    <property type="molecule type" value="Genomic_DNA"/>
</dbReference>
<organism evidence="2 3">
    <name type="scientific">Jiella endophytica</name>
    <dbReference type="NCBI Taxonomy" id="2558362"/>
    <lineage>
        <taxon>Bacteria</taxon>
        <taxon>Pseudomonadati</taxon>
        <taxon>Pseudomonadota</taxon>
        <taxon>Alphaproteobacteria</taxon>
        <taxon>Hyphomicrobiales</taxon>
        <taxon>Aurantimonadaceae</taxon>
        <taxon>Jiella</taxon>
    </lineage>
</organism>
<keyword evidence="1" id="KW-0472">Membrane</keyword>
<evidence type="ECO:0000313" key="3">
    <source>
        <dbReference type="Proteomes" id="UP000298179"/>
    </source>
</evidence>
<name>A0A4Y8R885_9HYPH</name>
<dbReference type="AlphaFoldDB" id="A0A4Y8R885"/>
<proteinExistence type="predicted"/>
<reference evidence="2 3" key="1">
    <citation type="submission" date="2019-03" db="EMBL/GenBank/DDBJ databases">
        <title>Jiella endophytica sp. nov., a novel endophytic bacterium isolated from root of Ficus microcarpa Linn. f.</title>
        <authorList>
            <person name="Tuo L."/>
        </authorList>
    </citation>
    <scope>NUCLEOTIDE SEQUENCE [LARGE SCALE GENOMIC DNA]</scope>
    <source>
        <strain evidence="2 3">CBS5Q-3</strain>
    </source>
</reference>
<dbReference type="Proteomes" id="UP000298179">
    <property type="component" value="Unassembled WGS sequence"/>
</dbReference>
<dbReference type="RefSeq" id="WP_134764279.1">
    <property type="nucleotide sequence ID" value="NZ_SOZD01000014.1"/>
</dbReference>
<gene>
    <name evidence="2" type="ORF">E3C22_23250</name>
</gene>
<protein>
    <submittedName>
        <fullName evidence="2">DUF983 domain-containing protein</fullName>
    </submittedName>
</protein>
<feature type="transmembrane region" description="Helical" evidence="1">
    <location>
        <begin position="88"/>
        <end position="106"/>
    </location>
</feature>
<feature type="transmembrane region" description="Helical" evidence="1">
    <location>
        <begin position="58"/>
        <end position="76"/>
    </location>
</feature>
<keyword evidence="1" id="KW-1133">Transmembrane helix</keyword>
<accession>A0A4Y8R885</accession>
<dbReference type="Pfam" id="PF06170">
    <property type="entry name" value="DUF983"/>
    <property type="match status" value="1"/>
</dbReference>
<sequence length="132" mass="14364">MVEDSAFHATADSVKAATRGRCPRCGEGKLFAGFLSLKERCSNCDLGYDFADAGDGPAVFVILIIGFVVCGLALWLEVAASPPLWVHFLLWIPLTLILCLPLLRILKGTMIGLQYRNRAAEGRLEVPSDRGE</sequence>
<keyword evidence="1" id="KW-0812">Transmembrane</keyword>
<comment type="caution">
    <text evidence="2">The sequence shown here is derived from an EMBL/GenBank/DDBJ whole genome shotgun (WGS) entry which is preliminary data.</text>
</comment>
<evidence type="ECO:0000256" key="1">
    <source>
        <dbReference type="SAM" id="Phobius"/>
    </source>
</evidence>